<dbReference type="PATRIC" id="fig|298794.3.peg.385"/>
<accession>A0A0J6SQG3</accession>
<evidence type="ECO:0000256" key="1">
    <source>
        <dbReference type="SAM" id="MobiDB-lite"/>
    </source>
</evidence>
<dbReference type="Proteomes" id="UP000035955">
    <property type="component" value="Unassembled WGS sequence"/>
</dbReference>
<comment type="caution">
    <text evidence="2">The sequence shown here is derived from an EMBL/GenBank/DDBJ whole genome shotgun (WGS) entry which is preliminary data.</text>
</comment>
<feature type="compositionally biased region" description="Basic residues" evidence="1">
    <location>
        <begin position="102"/>
        <end position="112"/>
    </location>
</feature>
<dbReference type="EMBL" id="LABY01000110">
    <property type="protein sequence ID" value="KMO35852.1"/>
    <property type="molecule type" value="Genomic_DNA"/>
</dbReference>
<proteinExistence type="predicted"/>
<name>A0A0J6SQG3_9HYPH</name>
<gene>
    <name evidence="2" type="ORF">VQ02_16540</name>
</gene>
<keyword evidence="3" id="KW-1185">Reference proteome</keyword>
<protein>
    <submittedName>
        <fullName evidence="2">Uncharacterized protein</fullName>
    </submittedName>
</protein>
<dbReference type="AlphaFoldDB" id="A0A0J6SQG3"/>
<reference evidence="2 3" key="1">
    <citation type="submission" date="2015-03" db="EMBL/GenBank/DDBJ databases">
        <title>Genome sequencing of Methylobacterium variabile DSM 16961.</title>
        <authorList>
            <person name="Chaudhry V."/>
            <person name="Patil P.B."/>
        </authorList>
    </citation>
    <scope>NUCLEOTIDE SEQUENCE [LARGE SCALE GENOMIC DNA]</scope>
    <source>
        <strain evidence="2 3">DSM 16961</strain>
    </source>
</reference>
<dbReference type="RefSeq" id="WP_048445295.1">
    <property type="nucleotide sequence ID" value="NZ_LABY01000110.1"/>
</dbReference>
<feature type="compositionally biased region" description="Basic and acidic residues" evidence="1">
    <location>
        <begin position="113"/>
        <end position="123"/>
    </location>
</feature>
<organism evidence="2 3">
    <name type="scientific">Methylobacterium variabile</name>
    <dbReference type="NCBI Taxonomy" id="298794"/>
    <lineage>
        <taxon>Bacteria</taxon>
        <taxon>Pseudomonadati</taxon>
        <taxon>Pseudomonadota</taxon>
        <taxon>Alphaproteobacteria</taxon>
        <taxon>Hyphomicrobiales</taxon>
        <taxon>Methylobacteriaceae</taxon>
        <taxon>Methylobacterium</taxon>
    </lineage>
</organism>
<evidence type="ECO:0000313" key="3">
    <source>
        <dbReference type="Proteomes" id="UP000035955"/>
    </source>
</evidence>
<feature type="region of interest" description="Disordered" evidence="1">
    <location>
        <begin position="94"/>
        <end position="123"/>
    </location>
</feature>
<dbReference type="OrthoDB" id="8003682at2"/>
<sequence>MTDPSTIGDLYKRKRITDEQIDEAVTSYLNDPTPGLRPLAQGVAVDVGAIMQATPHAREVLAMRDATEAQMHMAVRTAILLAAPIRTVDAVAVQDGPASATGRRHRSRRVRRAGPDETIVHEK</sequence>
<evidence type="ECO:0000313" key="2">
    <source>
        <dbReference type="EMBL" id="KMO35852.1"/>
    </source>
</evidence>